<sequence length="81" mass="9373">MSDPITHNLFTSEEWSEISSTNCSPLPELPDSLMNCLGTFNKNRIEDLHRAADAKLPIKGNYQHDIHWVFGRIRIAVETWY</sequence>
<evidence type="ECO:0000313" key="2">
    <source>
        <dbReference type="Proteomes" id="UP000780801"/>
    </source>
</evidence>
<comment type="caution">
    <text evidence="1">The sequence shown here is derived from an EMBL/GenBank/DDBJ whole genome shotgun (WGS) entry which is preliminary data.</text>
</comment>
<accession>A0A9P6G1G1</accession>
<feature type="non-terminal residue" evidence="1">
    <location>
        <position position="81"/>
    </location>
</feature>
<evidence type="ECO:0000313" key="1">
    <source>
        <dbReference type="EMBL" id="KAF9584555.1"/>
    </source>
</evidence>
<organism evidence="1 2">
    <name type="scientific">Lunasporangiospora selenospora</name>
    <dbReference type="NCBI Taxonomy" id="979761"/>
    <lineage>
        <taxon>Eukaryota</taxon>
        <taxon>Fungi</taxon>
        <taxon>Fungi incertae sedis</taxon>
        <taxon>Mucoromycota</taxon>
        <taxon>Mortierellomycotina</taxon>
        <taxon>Mortierellomycetes</taxon>
        <taxon>Mortierellales</taxon>
        <taxon>Mortierellaceae</taxon>
        <taxon>Lunasporangiospora</taxon>
    </lineage>
</organism>
<dbReference type="AlphaFoldDB" id="A0A9P6G1G1"/>
<gene>
    <name evidence="1" type="ORF">BGW38_006044</name>
</gene>
<dbReference type="Proteomes" id="UP000780801">
    <property type="component" value="Unassembled WGS sequence"/>
</dbReference>
<reference evidence="1" key="1">
    <citation type="journal article" date="2020" name="Fungal Divers.">
        <title>Resolving the Mortierellaceae phylogeny through synthesis of multi-gene phylogenetics and phylogenomics.</title>
        <authorList>
            <person name="Vandepol N."/>
            <person name="Liber J."/>
            <person name="Desiro A."/>
            <person name="Na H."/>
            <person name="Kennedy M."/>
            <person name="Barry K."/>
            <person name="Grigoriev I.V."/>
            <person name="Miller A.N."/>
            <person name="O'Donnell K."/>
            <person name="Stajich J.E."/>
            <person name="Bonito G."/>
        </authorList>
    </citation>
    <scope>NUCLEOTIDE SEQUENCE</scope>
    <source>
        <strain evidence="1">KOD1015</strain>
    </source>
</reference>
<keyword evidence="2" id="KW-1185">Reference proteome</keyword>
<name>A0A9P6G1G1_9FUNG</name>
<protein>
    <submittedName>
        <fullName evidence="1">Uncharacterized protein</fullName>
    </submittedName>
</protein>
<dbReference type="EMBL" id="JAABOA010000385">
    <property type="protein sequence ID" value="KAF9584555.1"/>
    <property type="molecule type" value="Genomic_DNA"/>
</dbReference>
<proteinExistence type="predicted"/>
<dbReference type="OrthoDB" id="2397721at2759"/>